<sequence length="370" mass="43989">MAVSKFYAVWRKESGEEEIVNAFQALALKGRAQIITTPKEQATLFDLETGLKVNPRSSQKKDGRYVGQPYFSYYPGEESPLKGLESSFEYSSELNAFIEAFKTIEKFQIEYDDHTAYIFPKAISLMQRIVFEDEDFVILKLLIDIDETNPYSEYYRLNGQLGIEFYKTSRPEPVKRIKLAKEGIPLFEAKAHFPKSTKIYVPEEFTSPEQVKSVADRVREVYQERNYKLYGSFDKYHLEAFVFLDDNERKYQTLKTYEEQCQKLQEKIKKLEENFVQKTEKVNQLRKEIEQAETILRNYHEEEEYYKKLEKENQKLESDKQRLKQEKGEIFSENQRLTNESQHLRKLKNAAEEKIESLEGRSFWQRLFNK</sequence>
<organism evidence="2 3">
    <name type="scientific">Streptococcus oralis</name>
    <dbReference type="NCBI Taxonomy" id="1303"/>
    <lineage>
        <taxon>Bacteria</taxon>
        <taxon>Bacillati</taxon>
        <taxon>Bacillota</taxon>
        <taxon>Bacilli</taxon>
        <taxon>Lactobacillales</taxon>
        <taxon>Streptococcaceae</taxon>
        <taxon>Streptococcus</taxon>
    </lineage>
</organism>
<reference evidence="2 3" key="1">
    <citation type="submission" date="2018-11" db="EMBL/GenBank/DDBJ databases">
        <title>Species Designations Belie Phenotypic and Genotypic Heterogeneity in Oral Streptococci.</title>
        <authorList>
            <person name="Velsko I."/>
        </authorList>
    </citation>
    <scope>NUCLEOTIDE SEQUENCE [LARGE SCALE GENOMIC DNA]</scope>
    <source>
        <strain evidence="2 3">BCA1</strain>
    </source>
</reference>
<dbReference type="AlphaFoldDB" id="A0A428IAQ5"/>
<gene>
    <name evidence="2" type="ORF">D8804_01845</name>
</gene>
<evidence type="ECO:0008006" key="4">
    <source>
        <dbReference type="Google" id="ProtNLM"/>
    </source>
</evidence>
<evidence type="ECO:0000313" key="2">
    <source>
        <dbReference type="EMBL" id="RSK10593.1"/>
    </source>
</evidence>
<accession>A0A428IAQ5</accession>
<dbReference type="RefSeq" id="WP_125398635.1">
    <property type="nucleotide sequence ID" value="NZ_RJVZ01000002.1"/>
</dbReference>
<dbReference type="EMBL" id="RJVZ01000002">
    <property type="protein sequence ID" value="RSK10593.1"/>
    <property type="molecule type" value="Genomic_DNA"/>
</dbReference>
<feature type="coiled-coil region" evidence="1">
    <location>
        <begin position="247"/>
        <end position="361"/>
    </location>
</feature>
<keyword evidence="1" id="KW-0175">Coiled coil</keyword>
<dbReference type="Proteomes" id="UP000279863">
    <property type="component" value="Unassembled WGS sequence"/>
</dbReference>
<proteinExistence type="predicted"/>
<evidence type="ECO:0000256" key="1">
    <source>
        <dbReference type="SAM" id="Coils"/>
    </source>
</evidence>
<comment type="caution">
    <text evidence="2">The sequence shown here is derived from an EMBL/GenBank/DDBJ whole genome shotgun (WGS) entry which is preliminary data.</text>
</comment>
<protein>
    <recommendedName>
        <fullName evidence="4">M protein repeat protein</fullName>
    </recommendedName>
</protein>
<name>A0A428IAQ5_STROR</name>
<evidence type="ECO:0000313" key="3">
    <source>
        <dbReference type="Proteomes" id="UP000279863"/>
    </source>
</evidence>